<dbReference type="EMBL" id="SZPU01000008">
    <property type="protein sequence ID" value="TKI72267.1"/>
    <property type="molecule type" value="Genomic_DNA"/>
</dbReference>
<dbReference type="Pfam" id="PF06808">
    <property type="entry name" value="DctM"/>
    <property type="match status" value="1"/>
</dbReference>
<evidence type="ECO:0000259" key="8">
    <source>
        <dbReference type="Pfam" id="PF06808"/>
    </source>
</evidence>
<dbReference type="InterPro" id="IPR010656">
    <property type="entry name" value="DctM"/>
</dbReference>
<evidence type="ECO:0000256" key="7">
    <source>
        <dbReference type="SAM" id="Phobius"/>
    </source>
</evidence>
<reference evidence="9 10" key="1">
    <citation type="submission" date="2019-04" db="EMBL/GenBank/DDBJ databases">
        <title>Lysinibacillus genome sequencing.</title>
        <authorList>
            <person name="Dunlap C."/>
        </authorList>
    </citation>
    <scope>NUCLEOTIDE SEQUENCE [LARGE SCALE GENOMIC DNA]</scope>
    <source>
        <strain evidence="9 10">CCTCC AB 2010389</strain>
    </source>
</reference>
<comment type="caution">
    <text evidence="9">The sequence shown here is derived from an EMBL/GenBank/DDBJ whole genome shotgun (WGS) entry which is preliminary data.</text>
</comment>
<evidence type="ECO:0000313" key="9">
    <source>
        <dbReference type="EMBL" id="TKI72267.1"/>
    </source>
</evidence>
<feature type="transmembrane region" description="Helical" evidence="7">
    <location>
        <begin position="79"/>
        <end position="104"/>
    </location>
</feature>
<keyword evidence="3" id="KW-0997">Cell inner membrane</keyword>
<evidence type="ECO:0000313" key="10">
    <source>
        <dbReference type="Proteomes" id="UP000308744"/>
    </source>
</evidence>
<feature type="transmembrane region" description="Helical" evidence="7">
    <location>
        <begin position="110"/>
        <end position="128"/>
    </location>
</feature>
<keyword evidence="4 7" id="KW-0812">Transmembrane</keyword>
<name>A0A4U2ZCS8_9BACI</name>
<protein>
    <submittedName>
        <fullName evidence="9">TRAP transporter large permease subunit</fullName>
    </submittedName>
</protein>
<feature type="transmembrane region" description="Helical" evidence="7">
    <location>
        <begin position="237"/>
        <end position="253"/>
    </location>
</feature>
<dbReference type="GO" id="GO:0005886">
    <property type="term" value="C:plasma membrane"/>
    <property type="evidence" value="ECO:0007669"/>
    <property type="project" value="UniProtKB-SubCell"/>
</dbReference>
<dbReference type="PIRSF" id="PIRSF006066">
    <property type="entry name" value="HI0050"/>
    <property type="match status" value="1"/>
</dbReference>
<dbReference type="Proteomes" id="UP000308744">
    <property type="component" value="Unassembled WGS sequence"/>
</dbReference>
<feature type="transmembrane region" description="Helical" evidence="7">
    <location>
        <begin position="47"/>
        <end position="67"/>
    </location>
</feature>
<evidence type="ECO:0000256" key="2">
    <source>
        <dbReference type="ARBA" id="ARBA00022475"/>
    </source>
</evidence>
<keyword evidence="6 7" id="KW-0472">Membrane</keyword>
<keyword evidence="10" id="KW-1185">Reference proteome</keyword>
<keyword evidence="5 7" id="KW-1133">Transmembrane helix</keyword>
<feature type="domain" description="TRAP C4-dicarboxylate transport system permease DctM subunit" evidence="8">
    <location>
        <begin position="5"/>
        <end position="413"/>
    </location>
</feature>
<gene>
    <name evidence="9" type="ORF">FC756_02895</name>
</gene>
<dbReference type="NCBIfam" id="TIGR00786">
    <property type="entry name" value="dctM"/>
    <property type="match status" value="1"/>
</dbReference>
<organism evidence="9 10">
    <name type="scientific">Lysinibacillus mangiferihumi</name>
    <dbReference type="NCBI Taxonomy" id="1130819"/>
    <lineage>
        <taxon>Bacteria</taxon>
        <taxon>Bacillati</taxon>
        <taxon>Bacillota</taxon>
        <taxon>Bacilli</taxon>
        <taxon>Bacillales</taxon>
        <taxon>Bacillaceae</taxon>
        <taxon>Lysinibacillus</taxon>
    </lineage>
</organism>
<dbReference type="GO" id="GO:0022857">
    <property type="term" value="F:transmembrane transporter activity"/>
    <property type="evidence" value="ECO:0007669"/>
    <property type="project" value="TreeGrafter"/>
</dbReference>
<feature type="transmembrane region" description="Helical" evidence="7">
    <location>
        <begin position="135"/>
        <end position="155"/>
    </location>
</feature>
<sequence length="422" mass="45869">MLILLLSFFILLFLRVPVAVSLALSTILVFFQIDFNMNMIPQRIFTALDSFPMMAIPGFVLAGVLMARGGISKYLIEALRAWIGHLPGGLAVVTIVACAIFAAISGSSPATAAAIGSIMIPAMISAGYKKRYSMGLVAAGGTLGILIPPSVPLIIYGITSEQSIGELFMAGVIPGLALTGILIVAAIFYAKRNGFKGDEPASWEERWRKSLKAIWGGFLPFLILGTIYSGVVTPTESAVIAVFYGLVVSLFIYREMKLKDFREVLVESINITAMIFLIIGAASLFGLYLTNAQVPQQVGAWIAESDLNKWIFMIIVNILFFIMGMFLEAVSIILITLPILLPILVHFDINLIHFAIIMTINMELGMITPPVGLNLFVVSGIAKEKLGEVVKGVIPFIILMIVFLALVIILPQISLWLPEQMK</sequence>
<feature type="transmembrane region" description="Helical" evidence="7">
    <location>
        <begin position="167"/>
        <end position="190"/>
    </location>
</feature>
<keyword evidence="2" id="KW-1003">Cell membrane</keyword>
<feature type="transmembrane region" description="Helical" evidence="7">
    <location>
        <begin position="393"/>
        <end position="417"/>
    </location>
</feature>
<dbReference type="InterPro" id="IPR004681">
    <property type="entry name" value="TRAP_DctM"/>
</dbReference>
<evidence type="ECO:0000256" key="4">
    <source>
        <dbReference type="ARBA" id="ARBA00022692"/>
    </source>
</evidence>
<comment type="subcellular location">
    <subcellularLocation>
        <location evidence="1">Cell inner membrane</location>
        <topology evidence="1">Multi-pass membrane protein</topology>
    </subcellularLocation>
</comment>
<dbReference type="AlphaFoldDB" id="A0A4U2ZCS8"/>
<dbReference type="RefSeq" id="WP_069513873.1">
    <property type="nucleotide sequence ID" value="NZ_PYWM01000007.1"/>
</dbReference>
<evidence type="ECO:0000256" key="3">
    <source>
        <dbReference type="ARBA" id="ARBA00022519"/>
    </source>
</evidence>
<feature type="transmembrane region" description="Helical" evidence="7">
    <location>
        <begin position="265"/>
        <end position="290"/>
    </location>
</feature>
<dbReference type="PANTHER" id="PTHR33362:SF5">
    <property type="entry name" value="C4-DICARBOXYLATE TRAP TRANSPORTER LARGE PERMEASE PROTEIN DCTM"/>
    <property type="match status" value="1"/>
</dbReference>
<dbReference type="PANTHER" id="PTHR33362">
    <property type="entry name" value="SIALIC ACID TRAP TRANSPORTER PERMEASE PROTEIN SIAT-RELATED"/>
    <property type="match status" value="1"/>
</dbReference>
<accession>A0A4U2ZCS8</accession>
<evidence type="ECO:0000256" key="6">
    <source>
        <dbReference type="ARBA" id="ARBA00023136"/>
    </source>
</evidence>
<feature type="transmembrane region" description="Helical" evidence="7">
    <location>
        <begin position="211"/>
        <end position="231"/>
    </location>
</feature>
<evidence type="ECO:0000256" key="5">
    <source>
        <dbReference type="ARBA" id="ARBA00022989"/>
    </source>
</evidence>
<feature type="transmembrane region" description="Helical" evidence="7">
    <location>
        <begin position="351"/>
        <end position="373"/>
    </location>
</feature>
<proteinExistence type="predicted"/>
<feature type="transmembrane region" description="Helical" evidence="7">
    <location>
        <begin position="310"/>
        <end position="339"/>
    </location>
</feature>
<evidence type="ECO:0000256" key="1">
    <source>
        <dbReference type="ARBA" id="ARBA00004429"/>
    </source>
</evidence>